<evidence type="ECO:0000313" key="2">
    <source>
        <dbReference type="Proteomes" id="UP000194236"/>
    </source>
</evidence>
<accession>A0A1Y3AU28</accession>
<dbReference type="Proteomes" id="UP000194236">
    <property type="component" value="Unassembled WGS sequence"/>
</dbReference>
<dbReference type="OrthoDB" id="6484990at2759"/>
<reference evidence="1 2" key="1">
    <citation type="submission" date="2017-03" db="EMBL/GenBank/DDBJ databases">
        <title>Genome Survey of Euroglyphus maynei.</title>
        <authorList>
            <person name="Arlian L.G."/>
            <person name="Morgan M.S."/>
            <person name="Rider S.D."/>
        </authorList>
    </citation>
    <scope>NUCLEOTIDE SEQUENCE [LARGE SCALE GENOMIC DNA]</scope>
    <source>
        <strain evidence="1">Arlian Lab</strain>
        <tissue evidence="1">Whole body</tissue>
    </source>
</reference>
<dbReference type="AlphaFoldDB" id="A0A1Y3AU28"/>
<gene>
    <name evidence="1" type="ORF">BLA29_007446</name>
</gene>
<organism evidence="1 2">
    <name type="scientific">Euroglyphus maynei</name>
    <name type="common">Mayne's house dust mite</name>
    <dbReference type="NCBI Taxonomy" id="6958"/>
    <lineage>
        <taxon>Eukaryota</taxon>
        <taxon>Metazoa</taxon>
        <taxon>Ecdysozoa</taxon>
        <taxon>Arthropoda</taxon>
        <taxon>Chelicerata</taxon>
        <taxon>Arachnida</taxon>
        <taxon>Acari</taxon>
        <taxon>Acariformes</taxon>
        <taxon>Sarcoptiformes</taxon>
        <taxon>Astigmata</taxon>
        <taxon>Psoroptidia</taxon>
        <taxon>Analgoidea</taxon>
        <taxon>Pyroglyphidae</taxon>
        <taxon>Pyroglyphinae</taxon>
        <taxon>Euroglyphus</taxon>
    </lineage>
</organism>
<evidence type="ECO:0000313" key="1">
    <source>
        <dbReference type="EMBL" id="OTF70685.1"/>
    </source>
</evidence>
<protein>
    <submittedName>
        <fullName evidence="1">Uncharacterized protein</fullName>
    </submittedName>
</protein>
<sequence>MIELESSYIPLTLRFSTRPRRLNIVSNEDLIGQDSNRHDRINDGKSEPIDLIDKNSDVFQLDTRSIFGPTKREEPLVLKSGGNNNVPSNMQHIIKCIFPDFRFDGSEKVRSAC</sequence>
<dbReference type="EMBL" id="MUJZ01064514">
    <property type="protein sequence ID" value="OTF70685.1"/>
    <property type="molecule type" value="Genomic_DNA"/>
</dbReference>
<name>A0A1Y3AU28_EURMA</name>
<keyword evidence="2" id="KW-1185">Reference proteome</keyword>
<comment type="caution">
    <text evidence="1">The sequence shown here is derived from an EMBL/GenBank/DDBJ whole genome shotgun (WGS) entry which is preliminary data.</text>
</comment>
<proteinExistence type="predicted"/>